<name>A0A840Q9G1_9PSEU</name>
<reference evidence="1 2" key="1">
    <citation type="submission" date="2020-08" db="EMBL/GenBank/DDBJ databases">
        <title>Sequencing the genomes of 1000 actinobacteria strains.</title>
        <authorList>
            <person name="Klenk H.-P."/>
        </authorList>
    </citation>
    <scope>NUCLEOTIDE SEQUENCE [LARGE SCALE GENOMIC DNA]</scope>
    <source>
        <strain evidence="1 2">DSM 45584</strain>
    </source>
</reference>
<dbReference type="RefSeq" id="WP_184729428.1">
    <property type="nucleotide sequence ID" value="NZ_JACHIW010000001.1"/>
</dbReference>
<organism evidence="1 2">
    <name type="scientific">Saccharopolyspora phatthalungensis</name>
    <dbReference type="NCBI Taxonomy" id="664693"/>
    <lineage>
        <taxon>Bacteria</taxon>
        <taxon>Bacillati</taxon>
        <taxon>Actinomycetota</taxon>
        <taxon>Actinomycetes</taxon>
        <taxon>Pseudonocardiales</taxon>
        <taxon>Pseudonocardiaceae</taxon>
        <taxon>Saccharopolyspora</taxon>
    </lineage>
</organism>
<proteinExistence type="predicted"/>
<gene>
    <name evidence="1" type="ORF">BJ970_004938</name>
</gene>
<evidence type="ECO:0000313" key="1">
    <source>
        <dbReference type="EMBL" id="MBB5157404.1"/>
    </source>
</evidence>
<dbReference type="Proteomes" id="UP000584374">
    <property type="component" value="Unassembled WGS sequence"/>
</dbReference>
<protein>
    <submittedName>
        <fullName evidence="1">Uncharacterized protein</fullName>
    </submittedName>
</protein>
<sequence>MLSRLAYLGVTNAFAMLRLLPMSDRDKNIEILALRHQITVLHRRRQHEDQKDQETNVRPRTNFPLLRKRILLVIQTDPASRPLLDHAIRDRAETSTLPQGALLCDHELRKGGDATGRAA</sequence>
<dbReference type="EMBL" id="JACHIW010000001">
    <property type="protein sequence ID" value="MBB5157404.1"/>
    <property type="molecule type" value="Genomic_DNA"/>
</dbReference>
<dbReference type="AlphaFoldDB" id="A0A840Q9G1"/>
<comment type="caution">
    <text evidence="1">The sequence shown here is derived from an EMBL/GenBank/DDBJ whole genome shotgun (WGS) entry which is preliminary data.</text>
</comment>
<keyword evidence="2" id="KW-1185">Reference proteome</keyword>
<evidence type="ECO:0000313" key="2">
    <source>
        <dbReference type="Proteomes" id="UP000584374"/>
    </source>
</evidence>
<accession>A0A840Q9G1</accession>